<evidence type="ECO:0000313" key="1">
    <source>
        <dbReference type="EMBL" id="EKX31093.1"/>
    </source>
</evidence>
<reference evidence="2" key="3">
    <citation type="submission" date="2015-06" db="UniProtKB">
        <authorList>
            <consortium name="EnsemblProtists"/>
        </authorList>
    </citation>
    <scope>IDENTIFICATION</scope>
</reference>
<reference evidence="1 3" key="1">
    <citation type="journal article" date="2012" name="Nature">
        <title>Algal genomes reveal evolutionary mosaicism and the fate of nucleomorphs.</title>
        <authorList>
            <consortium name="DOE Joint Genome Institute"/>
            <person name="Curtis B.A."/>
            <person name="Tanifuji G."/>
            <person name="Burki F."/>
            <person name="Gruber A."/>
            <person name="Irimia M."/>
            <person name="Maruyama S."/>
            <person name="Arias M.C."/>
            <person name="Ball S.G."/>
            <person name="Gile G.H."/>
            <person name="Hirakawa Y."/>
            <person name="Hopkins J.F."/>
            <person name="Kuo A."/>
            <person name="Rensing S.A."/>
            <person name="Schmutz J."/>
            <person name="Symeonidi A."/>
            <person name="Elias M."/>
            <person name="Eveleigh R.J."/>
            <person name="Herman E.K."/>
            <person name="Klute M.J."/>
            <person name="Nakayama T."/>
            <person name="Obornik M."/>
            <person name="Reyes-Prieto A."/>
            <person name="Armbrust E.V."/>
            <person name="Aves S.J."/>
            <person name="Beiko R.G."/>
            <person name="Coutinho P."/>
            <person name="Dacks J.B."/>
            <person name="Durnford D.G."/>
            <person name="Fast N.M."/>
            <person name="Green B.R."/>
            <person name="Grisdale C.J."/>
            <person name="Hempel F."/>
            <person name="Henrissat B."/>
            <person name="Hoppner M.P."/>
            <person name="Ishida K."/>
            <person name="Kim E."/>
            <person name="Koreny L."/>
            <person name="Kroth P.G."/>
            <person name="Liu Y."/>
            <person name="Malik S.B."/>
            <person name="Maier U.G."/>
            <person name="McRose D."/>
            <person name="Mock T."/>
            <person name="Neilson J.A."/>
            <person name="Onodera N.T."/>
            <person name="Poole A.M."/>
            <person name="Pritham E.J."/>
            <person name="Richards T.A."/>
            <person name="Rocap G."/>
            <person name="Roy S.W."/>
            <person name="Sarai C."/>
            <person name="Schaack S."/>
            <person name="Shirato S."/>
            <person name="Slamovits C.H."/>
            <person name="Spencer D.F."/>
            <person name="Suzuki S."/>
            <person name="Worden A.Z."/>
            <person name="Zauner S."/>
            <person name="Barry K."/>
            <person name="Bell C."/>
            <person name="Bharti A.K."/>
            <person name="Crow J.A."/>
            <person name="Grimwood J."/>
            <person name="Kramer R."/>
            <person name="Lindquist E."/>
            <person name="Lucas S."/>
            <person name="Salamov A."/>
            <person name="McFadden G.I."/>
            <person name="Lane C.E."/>
            <person name="Keeling P.J."/>
            <person name="Gray M.W."/>
            <person name="Grigoriev I.V."/>
            <person name="Archibald J.M."/>
        </authorList>
    </citation>
    <scope>NUCLEOTIDE SEQUENCE</scope>
    <source>
        <strain evidence="1 3">CCMP2712</strain>
    </source>
</reference>
<keyword evidence="3" id="KW-1185">Reference proteome</keyword>
<dbReference type="GeneID" id="17287814"/>
<name>L1I496_GUITC</name>
<evidence type="ECO:0000313" key="3">
    <source>
        <dbReference type="Proteomes" id="UP000011087"/>
    </source>
</evidence>
<dbReference type="PaxDb" id="55529-EKX31093"/>
<dbReference type="EnsemblProtists" id="EKX31093">
    <property type="protein sequence ID" value="EKX31093"/>
    <property type="gene ID" value="GUITHDRAFT_156679"/>
</dbReference>
<sequence length="80" mass="8713">MFALVRNAARVLNKTMLLDYTNPDEVPVPECYANQSTSLNPCGKCTKPATALDTATGQTSDTVVYSFRHNADGWLCDANN</sequence>
<reference evidence="3" key="2">
    <citation type="submission" date="2012-11" db="EMBL/GenBank/DDBJ databases">
        <authorList>
            <person name="Kuo A."/>
            <person name="Curtis B.A."/>
            <person name="Tanifuji G."/>
            <person name="Burki F."/>
            <person name="Gruber A."/>
            <person name="Irimia M."/>
            <person name="Maruyama S."/>
            <person name="Arias M.C."/>
            <person name="Ball S.G."/>
            <person name="Gile G.H."/>
            <person name="Hirakawa Y."/>
            <person name="Hopkins J.F."/>
            <person name="Rensing S.A."/>
            <person name="Schmutz J."/>
            <person name="Symeonidi A."/>
            <person name="Elias M."/>
            <person name="Eveleigh R.J."/>
            <person name="Herman E.K."/>
            <person name="Klute M.J."/>
            <person name="Nakayama T."/>
            <person name="Obornik M."/>
            <person name="Reyes-Prieto A."/>
            <person name="Armbrust E.V."/>
            <person name="Aves S.J."/>
            <person name="Beiko R.G."/>
            <person name="Coutinho P."/>
            <person name="Dacks J.B."/>
            <person name="Durnford D.G."/>
            <person name="Fast N.M."/>
            <person name="Green B.R."/>
            <person name="Grisdale C."/>
            <person name="Hempe F."/>
            <person name="Henrissat B."/>
            <person name="Hoppner M.P."/>
            <person name="Ishida K.-I."/>
            <person name="Kim E."/>
            <person name="Koreny L."/>
            <person name="Kroth P.G."/>
            <person name="Liu Y."/>
            <person name="Malik S.-B."/>
            <person name="Maier U.G."/>
            <person name="McRose D."/>
            <person name="Mock T."/>
            <person name="Neilson J.A."/>
            <person name="Onodera N.T."/>
            <person name="Poole A.M."/>
            <person name="Pritham E.J."/>
            <person name="Richards T.A."/>
            <person name="Rocap G."/>
            <person name="Roy S.W."/>
            <person name="Sarai C."/>
            <person name="Schaack S."/>
            <person name="Shirato S."/>
            <person name="Slamovits C.H."/>
            <person name="Spencer D.F."/>
            <person name="Suzuki S."/>
            <person name="Worden A.Z."/>
            <person name="Zauner S."/>
            <person name="Barry K."/>
            <person name="Bell C."/>
            <person name="Bharti A.K."/>
            <person name="Crow J.A."/>
            <person name="Grimwood J."/>
            <person name="Kramer R."/>
            <person name="Lindquist E."/>
            <person name="Lucas S."/>
            <person name="Salamov A."/>
            <person name="McFadden G.I."/>
            <person name="Lane C.E."/>
            <person name="Keeling P.J."/>
            <person name="Gray M.W."/>
            <person name="Grigoriev I.V."/>
            <person name="Archibald J.M."/>
        </authorList>
    </citation>
    <scope>NUCLEOTIDE SEQUENCE</scope>
    <source>
        <strain evidence="3">CCMP2712</strain>
    </source>
</reference>
<evidence type="ECO:0000313" key="2">
    <source>
        <dbReference type="EnsemblProtists" id="EKX31093"/>
    </source>
</evidence>
<organism evidence="1">
    <name type="scientific">Guillardia theta (strain CCMP2712)</name>
    <name type="common">Cryptophyte</name>
    <dbReference type="NCBI Taxonomy" id="905079"/>
    <lineage>
        <taxon>Eukaryota</taxon>
        <taxon>Cryptophyceae</taxon>
        <taxon>Pyrenomonadales</taxon>
        <taxon>Geminigeraceae</taxon>
        <taxon>Guillardia</taxon>
    </lineage>
</organism>
<accession>L1I496</accession>
<proteinExistence type="predicted"/>
<dbReference type="RefSeq" id="XP_005818073.1">
    <property type="nucleotide sequence ID" value="XM_005818016.1"/>
</dbReference>
<protein>
    <submittedName>
        <fullName evidence="1 2">Uncharacterized protein</fullName>
    </submittedName>
</protein>
<dbReference type="HOGENOM" id="CLU_2594872_0_0_1"/>
<dbReference type="AlphaFoldDB" id="L1I496"/>
<gene>
    <name evidence="1" type="ORF">GUITHDRAFT_156679</name>
</gene>
<dbReference type="Proteomes" id="UP000011087">
    <property type="component" value="Unassembled WGS sequence"/>
</dbReference>
<dbReference type="KEGG" id="gtt:GUITHDRAFT_156679"/>
<dbReference type="EMBL" id="JH993364">
    <property type="protein sequence ID" value="EKX31093.1"/>
    <property type="molecule type" value="Genomic_DNA"/>
</dbReference>